<comment type="catalytic activity">
    <reaction evidence="16">
        <text>12-(9Z-hexadecenoyloxy)-octadecanoate + H2O = 12-hydroxyoctadecanoate + (9Z)-hexadecenoate + H(+)</text>
        <dbReference type="Rhea" id="RHEA:52072"/>
        <dbReference type="ChEBI" id="CHEBI:15377"/>
        <dbReference type="ChEBI" id="CHEBI:15378"/>
        <dbReference type="ChEBI" id="CHEBI:32372"/>
        <dbReference type="ChEBI" id="CHEBI:84201"/>
        <dbReference type="ChEBI" id="CHEBI:136312"/>
    </reaction>
    <physiologicalReaction direction="left-to-right" evidence="16">
        <dbReference type="Rhea" id="RHEA:52073"/>
    </physiologicalReaction>
</comment>
<feature type="transmembrane region" description="Helical" evidence="17">
    <location>
        <begin position="115"/>
        <end position="132"/>
    </location>
</feature>
<comment type="catalytic activity">
    <reaction evidence="11">
        <text>12-(9Z-octadecenoyloxy)-octadecanoate + H2O = 12-hydroxyoctadecanoate + (9Z)-octadecenoate + H(+)</text>
        <dbReference type="Rhea" id="RHEA:52060"/>
        <dbReference type="ChEBI" id="CHEBI:15377"/>
        <dbReference type="ChEBI" id="CHEBI:15378"/>
        <dbReference type="ChEBI" id="CHEBI:30823"/>
        <dbReference type="ChEBI" id="CHEBI:84201"/>
        <dbReference type="ChEBI" id="CHEBI:136302"/>
    </reaction>
    <physiologicalReaction direction="left-to-right" evidence="11">
        <dbReference type="Rhea" id="RHEA:52061"/>
    </physiologicalReaction>
</comment>
<evidence type="ECO:0000313" key="19">
    <source>
        <dbReference type="Proteomes" id="UP000001307"/>
    </source>
</evidence>
<dbReference type="OrthoDB" id="1898221at2759"/>
<comment type="catalytic activity">
    <reaction evidence="13">
        <text>9-octadecanoyloxy-octadecanoate + H2O = 9-hydroxy-octadecanoate + octadecanoate + H(+)</text>
        <dbReference type="Rhea" id="RHEA:52096"/>
        <dbReference type="ChEBI" id="CHEBI:15377"/>
        <dbReference type="ChEBI" id="CHEBI:15378"/>
        <dbReference type="ChEBI" id="CHEBI:25629"/>
        <dbReference type="ChEBI" id="CHEBI:136286"/>
        <dbReference type="ChEBI" id="CHEBI:136373"/>
    </reaction>
    <physiologicalReaction direction="left-to-right" evidence="13">
        <dbReference type="Rhea" id="RHEA:52097"/>
    </physiologicalReaction>
</comment>
<gene>
    <name evidence="18" type="ORF">GSOID_T00008267001</name>
</gene>
<evidence type="ECO:0000256" key="5">
    <source>
        <dbReference type="ARBA" id="ARBA00022989"/>
    </source>
</evidence>
<evidence type="ECO:0000313" key="18">
    <source>
        <dbReference type="EMBL" id="CBY19260.1"/>
    </source>
</evidence>
<comment type="catalytic activity">
    <reaction evidence="1">
        <text>9-(9Z-hexadecenoyloxy)-octadecanoate + H2O = (9Z)-hexadecenoate + 9-hydroxy-octadecanoate + H(+)</text>
        <dbReference type="Rhea" id="RHEA:52068"/>
        <dbReference type="ChEBI" id="CHEBI:15377"/>
        <dbReference type="ChEBI" id="CHEBI:15378"/>
        <dbReference type="ChEBI" id="CHEBI:32372"/>
        <dbReference type="ChEBI" id="CHEBI:136286"/>
        <dbReference type="ChEBI" id="CHEBI:136309"/>
    </reaction>
    <physiologicalReaction direction="left-to-right" evidence="1">
        <dbReference type="Rhea" id="RHEA:52069"/>
    </physiologicalReaction>
</comment>
<keyword evidence="19" id="KW-1185">Reference proteome</keyword>
<evidence type="ECO:0000256" key="4">
    <source>
        <dbReference type="ARBA" id="ARBA00022692"/>
    </source>
</evidence>
<keyword evidence="6 17" id="KW-0472">Membrane</keyword>
<dbReference type="PANTHER" id="PTHR10989:SF16">
    <property type="entry name" value="AT02829P-RELATED"/>
    <property type="match status" value="1"/>
</dbReference>
<evidence type="ECO:0000256" key="13">
    <source>
        <dbReference type="ARBA" id="ARBA00049221"/>
    </source>
</evidence>
<comment type="catalytic activity">
    <reaction evidence="15">
        <text>13-(9Z-hexadecenoyloxy)-octadecanoate + H2O = 13-hydroxy-octadecanoate + (9Z)-hexadecenoate + H(+)</text>
        <dbReference type="Rhea" id="RHEA:52076"/>
        <dbReference type="ChEBI" id="CHEBI:15377"/>
        <dbReference type="ChEBI" id="CHEBI:15378"/>
        <dbReference type="ChEBI" id="CHEBI:32372"/>
        <dbReference type="ChEBI" id="CHEBI:136304"/>
        <dbReference type="ChEBI" id="CHEBI:136315"/>
    </reaction>
    <physiologicalReaction direction="left-to-right" evidence="15">
        <dbReference type="Rhea" id="RHEA:52077"/>
    </physiologicalReaction>
</comment>
<accession>E4XDM2</accession>
<evidence type="ECO:0000256" key="9">
    <source>
        <dbReference type="ARBA" id="ARBA00047863"/>
    </source>
</evidence>
<reference evidence="18" key="1">
    <citation type="journal article" date="2010" name="Science">
        <title>Plasticity of animal genome architecture unmasked by rapid evolution of a pelagic tunicate.</title>
        <authorList>
            <person name="Denoeud F."/>
            <person name="Henriet S."/>
            <person name="Mungpakdee S."/>
            <person name="Aury J.M."/>
            <person name="Da Silva C."/>
            <person name="Brinkmann H."/>
            <person name="Mikhaleva J."/>
            <person name="Olsen L.C."/>
            <person name="Jubin C."/>
            <person name="Canestro C."/>
            <person name="Bouquet J.M."/>
            <person name="Danks G."/>
            <person name="Poulain J."/>
            <person name="Campsteijn C."/>
            <person name="Adamski M."/>
            <person name="Cross I."/>
            <person name="Yadetie F."/>
            <person name="Muffato M."/>
            <person name="Louis A."/>
            <person name="Butcher S."/>
            <person name="Tsagkogeorga G."/>
            <person name="Konrad A."/>
            <person name="Singh S."/>
            <person name="Jensen M.F."/>
            <person name="Cong E.H."/>
            <person name="Eikeseth-Otteraa H."/>
            <person name="Noel B."/>
            <person name="Anthouard V."/>
            <person name="Porcel B.M."/>
            <person name="Kachouri-Lafond R."/>
            <person name="Nishino A."/>
            <person name="Ugolini M."/>
            <person name="Chourrout P."/>
            <person name="Nishida H."/>
            <person name="Aasland R."/>
            <person name="Huzurbazar S."/>
            <person name="Westhof E."/>
            <person name="Delsuc F."/>
            <person name="Lehrach H."/>
            <person name="Reinhardt R."/>
            <person name="Weissenbach J."/>
            <person name="Roy S.W."/>
            <person name="Artiguenave F."/>
            <person name="Postlethwait J.H."/>
            <person name="Manak J.R."/>
            <person name="Thompson E.M."/>
            <person name="Jaillon O."/>
            <person name="Du Pasquier L."/>
            <person name="Boudinot P."/>
            <person name="Liberles D.A."/>
            <person name="Volff J.N."/>
            <person name="Philippe H."/>
            <person name="Lenhard B."/>
            <person name="Roest Crollius H."/>
            <person name="Wincker P."/>
            <person name="Chourrout D."/>
        </authorList>
    </citation>
    <scope>NUCLEOTIDE SEQUENCE [LARGE SCALE GENOMIC DNA]</scope>
</reference>
<comment type="catalytic activity">
    <reaction evidence="14">
        <text>13-(9Z-octadecenoyloxy)-octadecanoate + H2O = 13-hydroxy-octadecanoate + (9Z)-octadecenoate + H(+)</text>
        <dbReference type="Rhea" id="RHEA:52064"/>
        <dbReference type="ChEBI" id="CHEBI:15377"/>
        <dbReference type="ChEBI" id="CHEBI:15378"/>
        <dbReference type="ChEBI" id="CHEBI:30823"/>
        <dbReference type="ChEBI" id="CHEBI:136303"/>
        <dbReference type="ChEBI" id="CHEBI:136304"/>
    </reaction>
    <physiologicalReaction direction="left-to-right" evidence="14">
        <dbReference type="Rhea" id="RHEA:52065"/>
    </physiologicalReaction>
</comment>
<feature type="transmembrane region" description="Helical" evidence="17">
    <location>
        <begin position="41"/>
        <end position="61"/>
    </location>
</feature>
<evidence type="ECO:0000256" key="14">
    <source>
        <dbReference type="ARBA" id="ARBA00049296"/>
    </source>
</evidence>
<evidence type="ECO:0000256" key="7">
    <source>
        <dbReference type="ARBA" id="ARBA00047368"/>
    </source>
</evidence>
<comment type="catalytic activity">
    <reaction evidence="8">
        <text>13-octadecanoyloxy-octadecanoate + H2O = 13-hydroxy-octadecanoate + octadecanoate + H(+)</text>
        <dbReference type="Rhea" id="RHEA:52084"/>
        <dbReference type="ChEBI" id="CHEBI:15377"/>
        <dbReference type="ChEBI" id="CHEBI:15378"/>
        <dbReference type="ChEBI" id="CHEBI:25629"/>
        <dbReference type="ChEBI" id="CHEBI:136304"/>
        <dbReference type="ChEBI" id="CHEBI:136335"/>
    </reaction>
    <physiologicalReaction direction="left-to-right" evidence="8">
        <dbReference type="Rhea" id="RHEA:52085"/>
    </physiologicalReaction>
</comment>
<keyword evidence="5 17" id="KW-1133">Transmembrane helix</keyword>
<proteinExistence type="inferred from homology"/>
<comment type="catalytic activity">
    <reaction evidence="10">
        <text>12-octadecanoyloxy-octadecanoate + H2O = 12-hydroxyoctadecanoate + octadecanoate + H(+)</text>
        <dbReference type="Rhea" id="RHEA:52080"/>
        <dbReference type="ChEBI" id="CHEBI:15377"/>
        <dbReference type="ChEBI" id="CHEBI:15378"/>
        <dbReference type="ChEBI" id="CHEBI:25629"/>
        <dbReference type="ChEBI" id="CHEBI:84201"/>
        <dbReference type="ChEBI" id="CHEBI:136330"/>
    </reaction>
    <physiologicalReaction direction="left-to-right" evidence="10">
        <dbReference type="Rhea" id="RHEA:52081"/>
    </physiologicalReaction>
</comment>
<comment type="catalytic activity">
    <reaction evidence="9">
        <text>9-hexadecanoyloxy-octadecanoate + H2O = 9-hydroxy-octadecanoate + hexadecanoate + H(+)</text>
        <dbReference type="Rhea" id="RHEA:52052"/>
        <dbReference type="ChEBI" id="CHEBI:7896"/>
        <dbReference type="ChEBI" id="CHEBI:15377"/>
        <dbReference type="ChEBI" id="CHEBI:15378"/>
        <dbReference type="ChEBI" id="CHEBI:83670"/>
        <dbReference type="ChEBI" id="CHEBI:136286"/>
    </reaction>
    <physiologicalReaction direction="left-to-right" evidence="9">
        <dbReference type="Rhea" id="RHEA:52053"/>
    </physiologicalReaction>
</comment>
<evidence type="ECO:0000256" key="1">
    <source>
        <dbReference type="ARBA" id="ARBA00000923"/>
    </source>
</evidence>
<comment type="catalytic activity">
    <reaction evidence="12">
        <text>9-(9Z-octadecenoyloxy)-octadecanoate + H2O = 9-hydroxy-octadecanoate + (9Z)-octadecenoate + H(+)</text>
        <dbReference type="Rhea" id="RHEA:52048"/>
        <dbReference type="ChEBI" id="CHEBI:15377"/>
        <dbReference type="ChEBI" id="CHEBI:15378"/>
        <dbReference type="ChEBI" id="CHEBI:30823"/>
        <dbReference type="ChEBI" id="CHEBI:136282"/>
        <dbReference type="ChEBI" id="CHEBI:136286"/>
    </reaction>
    <physiologicalReaction direction="left-to-right" evidence="12">
        <dbReference type="Rhea" id="RHEA:52049"/>
    </physiologicalReaction>
</comment>
<evidence type="ECO:0000256" key="15">
    <source>
        <dbReference type="ARBA" id="ARBA00049322"/>
    </source>
</evidence>
<name>E4XDM2_OIKDI</name>
<dbReference type="GO" id="GO:0016020">
    <property type="term" value="C:membrane"/>
    <property type="evidence" value="ECO:0007669"/>
    <property type="project" value="InterPro"/>
</dbReference>
<evidence type="ECO:0000256" key="17">
    <source>
        <dbReference type="SAM" id="Phobius"/>
    </source>
</evidence>
<evidence type="ECO:0000256" key="12">
    <source>
        <dbReference type="ARBA" id="ARBA00048800"/>
    </source>
</evidence>
<evidence type="ECO:0000256" key="10">
    <source>
        <dbReference type="ARBA" id="ARBA00048680"/>
    </source>
</evidence>
<dbReference type="EMBL" id="FN653039">
    <property type="protein sequence ID" value="CBY19260.1"/>
    <property type="molecule type" value="Genomic_DNA"/>
</dbReference>
<comment type="similarity">
    <text evidence="3">Belongs to the AIG1 family.</text>
</comment>
<evidence type="ECO:0000256" key="16">
    <source>
        <dbReference type="ARBA" id="ARBA00049428"/>
    </source>
</evidence>
<dbReference type="Pfam" id="PF04750">
    <property type="entry name" value="Far-17a_AIG1"/>
    <property type="match status" value="1"/>
</dbReference>
<dbReference type="Proteomes" id="UP000001307">
    <property type="component" value="Unassembled WGS sequence"/>
</dbReference>
<keyword evidence="4 17" id="KW-0812">Transmembrane</keyword>
<evidence type="ECO:0000256" key="8">
    <source>
        <dbReference type="ARBA" id="ARBA00047427"/>
    </source>
</evidence>
<sequence>MINLVRFFIIVGMCYETYCRNNLVIPGKLDGAKAYLGLWRFLTYQNFQILILTNVLLFLGQFSNKCHYLGKRLLFGVSFCAVCIVFSLFWTIWAIDRELIFPRALDPYYPHWMNMNEHFWILPVALFNILTIERPKFSKKSSSCLFLAYSFFYGGLLIHIKHHTGKWVYPFFNVLKFSHLVAFFPIVFSIAGCFHNFGFYLNAKANPEKKKSV</sequence>
<comment type="subcellular location">
    <subcellularLocation>
        <location evidence="2">Endomembrane system</location>
        <topology evidence="2">Multi-pass membrane protein</topology>
    </subcellularLocation>
</comment>
<feature type="transmembrane region" description="Helical" evidence="17">
    <location>
        <begin position="180"/>
        <end position="201"/>
    </location>
</feature>
<dbReference type="GO" id="GO:0012505">
    <property type="term" value="C:endomembrane system"/>
    <property type="evidence" value="ECO:0007669"/>
    <property type="project" value="UniProtKB-SubCell"/>
</dbReference>
<comment type="catalytic activity">
    <reaction evidence="7">
        <text>12-hexadecanoyloxy-octadecanoate + H2O = 12-hydroxyoctadecanoate + hexadecanoate + H(+)</text>
        <dbReference type="Rhea" id="RHEA:52056"/>
        <dbReference type="ChEBI" id="CHEBI:7896"/>
        <dbReference type="ChEBI" id="CHEBI:15377"/>
        <dbReference type="ChEBI" id="CHEBI:15378"/>
        <dbReference type="ChEBI" id="CHEBI:83677"/>
        <dbReference type="ChEBI" id="CHEBI:84201"/>
    </reaction>
    <physiologicalReaction direction="left-to-right" evidence="7">
        <dbReference type="Rhea" id="RHEA:52057"/>
    </physiologicalReaction>
</comment>
<dbReference type="AlphaFoldDB" id="E4XDM2"/>
<feature type="transmembrane region" description="Helical" evidence="17">
    <location>
        <begin position="73"/>
        <end position="95"/>
    </location>
</feature>
<evidence type="ECO:0000256" key="6">
    <source>
        <dbReference type="ARBA" id="ARBA00023136"/>
    </source>
</evidence>
<dbReference type="PANTHER" id="PTHR10989">
    <property type="entry name" value="ANDROGEN-INDUCED PROTEIN 1-RELATED"/>
    <property type="match status" value="1"/>
</dbReference>
<dbReference type="InParanoid" id="E4XDM2"/>
<organism evidence="18">
    <name type="scientific">Oikopleura dioica</name>
    <name type="common">Tunicate</name>
    <dbReference type="NCBI Taxonomy" id="34765"/>
    <lineage>
        <taxon>Eukaryota</taxon>
        <taxon>Metazoa</taxon>
        <taxon>Chordata</taxon>
        <taxon>Tunicata</taxon>
        <taxon>Appendicularia</taxon>
        <taxon>Copelata</taxon>
        <taxon>Oikopleuridae</taxon>
        <taxon>Oikopleura</taxon>
    </lineage>
</organism>
<evidence type="ECO:0000256" key="11">
    <source>
        <dbReference type="ARBA" id="ARBA00048701"/>
    </source>
</evidence>
<feature type="transmembrane region" description="Helical" evidence="17">
    <location>
        <begin position="144"/>
        <end position="160"/>
    </location>
</feature>
<protein>
    <submittedName>
        <fullName evidence="18">Uncharacterized protein</fullName>
    </submittedName>
</protein>
<evidence type="ECO:0000256" key="3">
    <source>
        <dbReference type="ARBA" id="ARBA00009300"/>
    </source>
</evidence>
<evidence type="ECO:0000256" key="2">
    <source>
        <dbReference type="ARBA" id="ARBA00004127"/>
    </source>
</evidence>
<dbReference type="InterPro" id="IPR006838">
    <property type="entry name" value="ADTRP_AIG1"/>
</dbReference>